<dbReference type="GO" id="GO:0044780">
    <property type="term" value="P:bacterial-type flagellum assembly"/>
    <property type="evidence" value="ECO:0007669"/>
    <property type="project" value="InterPro"/>
</dbReference>
<comment type="caution">
    <text evidence="2">The sequence shown here is derived from an EMBL/GenBank/DDBJ whole genome shotgun (WGS) entry which is preliminary data.</text>
</comment>
<dbReference type="Gene3D" id="1.20.58.300">
    <property type="entry name" value="FlgN-like"/>
    <property type="match status" value="1"/>
</dbReference>
<dbReference type="SUPFAM" id="SSF140566">
    <property type="entry name" value="FlgN-like"/>
    <property type="match status" value="1"/>
</dbReference>
<evidence type="ECO:0000256" key="1">
    <source>
        <dbReference type="ARBA" id="ARBA00022795"/>
    </source>
</evidence>
<dbReference type="RefSeq" id="WP_004098918.1">
    <property type="nucleotide sequence ID" value="NZ_AFGF01000234.1"/>
</dbReference>
<dbReference type="AlphaFoldDB" id="F7NNU3"/>
<organism evidence="2 3">
    <name type="scientific">Acetonema longum DSM 6540</name>
    <dbReference type="NCBI Taxonomy" id="1009370"/>
    <lineage>
        <taxon>Bacteria</taxon>
        <taxon>Bacillati</taxon>
        <taxon>Bacillota</taxon>
        <taxon>Negativicutes</taxon>
        <taxon>Acetonemataceae</taxon>
        <taxon>Acetonema</taxon>
    </lineage>
</organism>
<accession>F7NNU3</accession>
<dbReference type="InterPro" id="IPR007809">
    <property type="entry name" value="FlgN-like"/>
</dbReference>
<dbReference type="EMBL" id="AFGF01000234">
    <property type="protein sequence ID" value="EGO62277.1"/>
    <property type="molecule type" value="Genomic_DNA"/>
</dbReference>
<reference evidence="2 3" key="1">
    <citation type="journal article" date="2011" name="EMBO J.">
        <title>Structural diversity of bacterial flagellar motors.</title>
        <authorList>
            <person name="Chen S."/>
            <person name="Beeby M."/>
            <person name="Murphy G.E."/>
            <person name="Leadbetter J.R."/>
            <person name="Hendrixson D.R."/>
            <person name="Briegel A."/>
            <person name="Li Z."/>
            <person name="Shi J."/>
            <person name="Tocheva E.I."/>
            <person name="Muller A."/>
            <person name="Dobro M.J."/>
            <person name="Jensen G.J."/>
        </authorList>
    </citation>
    <scope>NUCLEOTIDE SEQUENCE [LARGE SCALE GENOMIC DNA]</scope>
    <source>
        <strain evidence="2 3">DSM 6540</strain>
    </source>
</reference>
<evidence type="ECO:0008006" key="4">
    <source>
        <dbReference type="Google" id="ProtNLM"/>
    </source>
</evidence>
<name>F7NNU3_9FIRM</name>
<keyword evidence="1" id="KW-1005">Bacterial flagellum biogenesis</keyword>
<dbReference type="InterPro" id="IPR036679">
    <property type="entry name" value="FlgN-like_sf"/>
</dbReference>
<proteinExistence type="predicted"/>
<dbReference type="Pfam" id="PF05130">
    <property type="entry name" value="FlgN"/>
    <property type="match status" value="1"/>
</dbReference>
<keyword evidence="3" id="KW-1185">Reference proteome</keyword>
<sequence length="161" mass="18145">MWDKLVDSLTDMLETYRAVLVLSRQKSQLLSTGKAPELDNLTKQMEPLVLHIGKLETLREKTVAEIAQAQKVDMAALTMDAIQTLAGPEIAAKLKTIENEFKIVMKELEPLNRLNMELAQQALTYTNFMINFMAQNAAGSNYAGKGQTETMVNRRMFDHKV</sequence>
<dbReference type="STRING" id="1009370.ALO_18922"/>
<dbReference type="Proteomes" id="UP000003240">
    <property type="component" value="Unassembled WGS sequence"/>
</dbReference>
<dbReference type="eggNOG" id="ENOG5032Z3A">
    <property type="taxonomic scope" value="Bacteria"/>
</dbReference>
<evidence type="ECO:0000313" key="2">
    <source>
        <dbReference type="EMBL" id="EGO62277.1"/>
    </source>
</evidence>
<evidence type="ECO:0000313" key="3">
    <source>
        <dbReference type="Proteomes" id="UP000003240"/>
    </source>
</evidence>
<protein>
    <recommendedName>
        <fullName evidence="4">FlgN family protein</fullName>
    </recommendedName>
</protein>
<gene>
    <name evidence="2" type="ORF">ALO_18922</name>
</gene>
<dbReference type="OrthoDB" id="2660802at2"/>